<proteinExistence type="predicted"/>
<sequence>MCHPAIVNSCSLQVV</sequence>
<evidence type="ECO:0000313" key="1">
    <source>
        <dbReference type="EMBL" id="JAD36979.1"/>
    </source>
</evidence>
<name>A0A0A8ZC55_ARUDO</name>
<reference evidence="1" key="2">
    <citation type="journal article" date="2015" name="Data Brief">
        <title>Shoot transcriptome of the giant reed, Arundo donax.</title>
        <authorList>
            <person name="Barrero R.A."/>
            <person name="Guerrero F.D."/>
            <person name="Moolhuijzen P."/>
            <person name="Goolsby J.A."/>
            <person name="Tidwell J."/>
            <person name="Bellgard S.E."/>
            <person name="Bellgard M.I."/>
        </authorList>
    </citation>
    <scope>NUCLEOTIDE SEQUENCE</scope>
    <source>
        <tissue evidence="1">Shoot tissue taken approximately 20 cm above the soil surface</tissue>
    </source>
</reference>
<accession>A0A0A8ZC55</accession>
<dbReference type="EMBL" id="GBRH01260916">
    <property type="protein sequence ID" value="JAD36979.1"/>
    <property type="molecule type" value="Transcribed_RNA"/>
</dbReference>
<organism evidence="1">
    <name type="scientific">Arundo donax</name>
    <name type="common">Giant reed</name>
    <name type="synonym">Donax arundinaceus</name>
    <dbReference type="NCBI Taxonomy" id="35708"/>
    <lineage>
        <taxon>Eukaryota</taxon>
        <taxon>Viridiplantae</taxon>
        <taxon>Streptophyta</taxon>
        <taxon>Embryophyta</taxon>
        <taxon>Tracheophyta</taxon>
        <taxon>Spermatophyta</taxon>
        <taxon>Magnoliopsida</taxon>
        <taxon>Liliopsida</taxon>
        <taxon>Poales</taxon>
        <taxon>Poaceae</taxon>
        <taxon>PACMAD clade</taxon>
        <taxon>Arundinoideae</taxon>
        <taxon>Arundineae</taxon>
        <taxon>Arundo</taxon>
    </lineage>
</organism>
<reference evidence="1" key="1">
    <citation type="submission" date="2014-09" db="EMBL/GenBank/DDBJ databases">
        <authorList>
            <person name="Magalhaes I.L.F."/>
            <person name="Oliveira U."/>
            <person name="Santos F.R."/>
            <person name="Vidigal T.H.D.A."/>
            <person name="Brescovit A.D."/>
            <person name="Santos A.J."/>
        </authorList>
    </citation>
    <scope>NUCLEOTIDE SEQUENCE</scope>
    <source>
        <tissue evidence="1">Shoot tissue taken approximately 20 cm above the soil surface</tissue>
    </source>
</reference>
<protein>
    <submittedName>
        <fullName evidence="1">Uncharacterized protein</fullName>
    </submittedName>
</protein>